<dbReference type="Gene3D" id="2.40.170.20">
    <property type="entry name" value="TonB-dependent receptor, beta-barrel domain"/>
    <property type="match status" value="1"/>
</dbReference>
<dbReference type="InterPro" id="IPR037066">
    <property type="entry name" value="Plug_dom_sf"/>
</dbReference>
<dbReference type="InterPro" id="IPR008969">
    <property type="entry name" value="CarboxyPept-like_regulatory"/>
</dbReference>
<dbReference type="AlphaFoldDB" id="A0A917A0Z1"/>
<evidence type="ECO:0000256" key="5">
    <source>
        <dbReference type="ARBA" id="ARBA00023136"/>
    </source>
</evidence>
<dbReference type="SUPFAM" id="SSF56935">
    <property type="entry name" value="Porins"/>
    <property type="match status" value="1"/>
</dbReference>
<protein>
    <submittedName>
        <fullName evidence="9">SusC/RagA family TonB-linked outer membrane protein</fullName>
    </submittedName>
</protein>
<keyword evidence="5 7" id="KW-0472">Membrane</keyword>
<dbReference type="InterPro" id="IPR039426">
    <property type="entry name" value="TonB-dep_rcpt-like"/>
</dbReference>
<organism evidence="9 10">
    <name type="scientific">Psychroflexus salis</name>
    <dbReference type="NCBI Taxonomy" id="1526574"/>
    <lineage>
        <taxon>Bacteria</taxon>
        <taxon>Pseudomonadati</taxon>
        <taxon>Bacteroidota</taxon>
        <taxon>Flavobacteriia</taxon>
        <taxon>Flavobacteriales</taxon>
        <taxon>Flavobacteriaceae</taxon>
        <taxon>Psychroflexus</taxon>
    </lineage>
</organism>
<evidence type="ECO:0000256" key="4">
    <source>
        <dbReference type="ARBA" id="ARBA00022692"/>
    </source>
</evidence>
<sequence length="1022" mass="114826">MNYIKQHEKFLFFTTLFFLSVGALMAQVSVSGKVVNKENIPIPGVNVLIKDTTKGTETDYDGFFNIEAEIGSILVFKYLGLKTQEVTITQEQKELTITLLDNVDALDEVVVVGYGKKSKTKLISSVSTIDDETLKKLPVPQVSNALEGLASGLFVRQTSGEPGFSASSFEIRNFGNALVIVDGAPGDLNQLDPNEIEDISILKDAAAASVYGVQGGNGVVLITTRKGDVGKPKFTYSNQFTYSTFTSYPDFFTSAQYAEVLNEGLRNANQNPFYTETEIDLFRSGEDPINYPNTDWKDLVLEDWGFQQRHNINLSGGTENVKYFVSGGYLEQGSNYSADVLNFQQFNLRGNLNADVTDNLNLTLNLAARRGEREAPAYSAFDIFRELSRALPVDLAYYPDGTPVRPSFSPNHIQEGLRNFNAGYYRSTNNNIDAKLTLQWDINQVQGLSLKAYGSLVYDTSFDKDWGKGYELFTLNRQTGEYDSFTALPEGAFSETILQLSTNYSNHYVLRPSINYDRKFGNHSVSGLLLAEIQKIQGENFSGRRQDFQSSAIDQLYAGSLQNQVAEGGEFRENRLGYVGRFSYDFKSKYFLESSFRYDGSSRFAPGNEWGFFPSVSAGWRISEETFFEPIKDHLPELKIRASVGTAGNDNTAAYQWLSGFNYSFFYVIGDGTIPTIDNTALANRDITWETNTTYNVGLDTRLLNGDLQFSFDYFFRKRENVLAFASRSVPSTLGVSLAAENLYEFSNEGFEFSINYNKKVNDNLKLSGLLNFSRSREKAVFIDENLQEDPFMRQNLTITGGFTNLRRGYISQGLFQSQEEIDQWAIQDENGNASIQPGDVRYRDLNGDGIIDVRDQKVFGDGDKPAINYSLNLGVEYKRWSLSVLLTGAAGYDIYIDGEAQSPLVNGFNGYNYQLDYWTPQNIDAAYPRITNGGANPNNNRYSDFWMRDGSHLRIRNVNLSYSVPSVAEKLGVNDLTVFWTGTNLHVFKKYDEDFDPQNTSSVGWYYPQNKSFTFGVNLTF</sequence>
<dbReference type="Pfam" id="PF13715">
    <property type="entry name" value="CarbopepD_reg_2"/>
    <property type="match status" value="1"/>
</dbReference>
<name>A0A917A0Z1_9FLAO</name>
<reference evidence="9 10" key="1">
    <citation type="journal article" date="2014" name="Int. J. Syst. Evol. Microbiol.">
        <title>Complete genome sequence of Corynebacterium casei LMG S-19264T (=DSM 44701T), isolated from a smear-ripened cheese.</title>
        <authorList>
            <consortium name="US DOE Joint Genome Institute (JGI-PGF)"/>
            <person name="Walter F."/>
            <person name="Albersmeier A."/>
            <person name="Kalinowski J."/>
            <person name="Ruckert C."/>
        </authorList>
    </citation>
    <scope>NUCLEOTIDE SEQUENCE [LARGE SCALE GENOMIC DNA]</scope>
    <source>
        <strain evidence="9 10">CGMCC 1.12925</strain>
    </source>
</reference>
<comment type="similarity">
    <text evidence="7">Belongs to the TonB-dependent receptor family.</text>
</comment>
<evidence type="ECO:0000313" key="10">
    <source>
        <dbReference type="Proteomes" id="UP000599688"/>
    </source>
</evidence>
<keyword evidence="6 7" id="KW-0998">Cell outer membrane</keyword>
<keyword evidence="4 7" id="KW-0812">Transmembrane</keyword>
<dbReference type="Proteomes" id="UP000599688">
    <property type="component" value="Unassembled WGS sequence"/>
</dbReference>
<keyword evidence="2 7" id="KW-0813">Transport</keyword>
<dbReference type="SUPFAM" id="SSF49464">
    <property type="entry name" value="Carboxypeptidase regulatory domain-like"/>
    <property type="match status" value="1"/>
</dbReference>
<comment type="caution">
    <text evidence="9">The sequence shown here is derived from an EMBL/GenBank/DDBJ whole genome shotgun (WGS) entry which is preliminary data.</text>
</comment>
<keyword evidence="10" id="KW-1185">Reference proteome</keyword>
<dbReference type="InterPro" id="IPR012910">
    <property type="entry name" value="Plug_dom"/>
</dbReference>
<dbReference type="Pfam" id="PF07715">
    <property type="entry name" value="Plug"/>
    <property type="match status" value="1"/>
</dbReference>
<dbReference type="PROSITE" id="PS52016">
    <property type="entry name" value="TONB_DEPENDENT_REC_3"/>
    <property type="match status" value="1"/>
</dbReference>
<dbReference type="Gene3D" id="2.170.130.10">
    <property type="entry name" value="TonB-dependent receptor, plug domain"/>
    <property type="match status" value="1"/>
</dbReference>
<keyword evidence="3 7" id="KW-1134">Transmembrane beta strand</keyword>
<feature type="domain" description="TonB-dependent receptor plug" evidence="8">
    <location>
        <begin position="120"/>
        <end position="219"/>
    </location>
</feature>
<dbReference type="GO" id="GO:0009279">
    <property type="term" value="C:cell outer membrane"/>
    <property type="evidence" value="ECO:0007669"/>
    <property type="project" value="UniProtKB-SubCell"/>
</dbReference>
<gene>
    <name evidence="9" type="ORF">GCM10010831_23190</name>
</gene>
<evidence type="ECO:0000256" key="6">
    <source>
        <dbReference type="ARBA" id="ARBA00023237"/>
    </source>
</evidence>
<dbReference type="EMBL" id="BMGL01000014">
    <property type="protein sequence ID" value="GGE21516.1"/>
    <property type="molecule type" value="Genomic_DNA"/>
</dbReference>
<accession>A0A917A0Z1</accession>
<proteinExistence type="inferred from homology"/>
<evidence type="ECO:0000256" key="7">
    <source>
        <dbReference type="PROSITE-ProRule" id="PRU01360"/>
    </source>
</evidence>
<dbReference type="NCBIfam" id="TIGR04057">
    <property type="entry name" value="SusC_RagA_signa"/>
    <property type="match status" value="1"/>
</dbReference>
<dbReference type="InterPro" id="IPR023996">
    <property type="entry name" value="TonB-dep_OMP_SusC/RagA"/>
</dbReference>
<evidence type="ECO:0000259" key="8">
    <source>
        <dbReference type="Pfam" id="PF07715"/>
    </source>
</evidence>
<dbReference type="NCBIfam" id="TIGR04056">
    <property type="entry name" value="OMP_RagA_SusC"/>
    <property type="match status" value="1"/>
</dbReference>
<dbReference type="InterPro" id="IPR023997">
    <property type="entry name" value="TonB-dep_OMP_SusC/RagA_CS"/>
</dbReference>
<dbReference type="RefSeq" id="WP_229737247.1">
    <property type="nucleotide sequence ID" value="NZ_BMGL01000014.1"/>
</dbReference>
<dbReference type="InterPro" id="IPR036942">
    <property type="entry name" value="Beta-barrel_TonB_sf"/>
</dbReference>
<evidence type="ECO:0000256" key="3">
    <source>
        <dbReference type="ARBA" id="ARBA00022452"/>
    </source>
</evidence>
<evidence type="ECO:0000256" key="2">
    <source>
        <dbReference type="ARBA" id="ARBA00022448"/>
    </source>
</evidence>
<comment type="subcellular location">
    <subcellularLocation>
        <location evidence="1 7">Cell outer membrane</location>
        <topology evidence="1 7">Multi-pass membrane protein</topology>
    </subcellularLocation>
</comment>
<evidence type="ECO:0000256" key="1">
    <source>
        <dbReference type="ARBA" id="ARBA00004571"/>
    </source>
</evidence>
<evidence type="ECO:0000313" key="9">
    <source>
        <dbReference type="EMBL" id="GGE21516.1"/>
    </source>
</evidence>